<reference evidence="4" key="1">
    <citation type="submission" date="2019-04" db="EMBL/GenBank/DDBJ databases">
        <title>Sequencing of skin fungus with MAO and IRED activity.</title>
        <authorList>
            <person name="Marsaioli A.J."/>
            <person name="Bonatto J.M.C."/>
            <person name="Reis Junior O."/>
        </authorList>
    </citation>
    <scope>NUCLEOTIDE SEQUENCE</scope>
    <source>
        <strain evidence="4">30M1</strain>
    </source>
</reference>
<dbReference type="CDD" id="cd01427">
    <property type="entry name" value="HAD_like"/>
    <property type="match status" value="1"/>
</dbReference>
<dbReference type="Pfam" id="PF00702">
    <property type="entry name" value="Hydrolase"/>
    <property type="match status" value="1"/>
</dbReference>
<dbReference type="Gene3D" id="1.10.150.240">
    <property type="entry name" value="Putative phosphatase, domain 2"/>
    <property type="match status" value="1"/>
</dbReference>
<dbReference type="Proteomes" id="UP000801428">
    <property type="component" value="Unassembled WGS sequence"/>
</dbReference>
<organism evidence="4 5">
    <name type="scientific">Curvularia kusanoi</name>
    <name type="common">Cochliobolus kusanoi</name>
    <dbReference type="NCBI Taxonomy" id="90978"/>
    <lineage>
        <taxon>Eukaryota</taxon>
        <taxon>Fungi</taxon>
        <taxon>Dikarya</taxon>
        <taxon>Ascomycota</taxon>
        <taxon>Pezizomycotina</taxon>
        <taxon>Dothideomycetes</taxon>
        <taxon>Pleosporomycetidae</taxon>
        <taxon>Pleosporales</taxon>
        <taxon>Pleosporineae</taxon>
        <taxon>Pleosporaceae</taxon>
        <taxon>Curvularia</taxon>
    </lineage>
</organism>
<keyword evidence="3" id="KW-0460">Magnesium</keyword>
<evidence type="ECO:0000256" key="3">
    <source>
        <dbReference type="ARBA" id="ARBA00022842"/>
    </source>
</evidence>
<evidence type="ECO:0000313" key="4">
    <source>
        <dbReference type="EMBL" id="KAF3006800.1"/>
    </source>
</evidence>
<dbReference type="InterPro" id="IPR036412">
    <property type="entry name" value="HAD-like_sf"/>
</dbReference>
<evidence type="ECO:0000256" key="2">
    <source>
        <dbReference type="ARBA" id="ARBA00022801"/>
    </source>
</evidence>
<evidence type="ECO:0000256" key="1">
    <source>
        <dbReference type="ARBA" id="ARBA00022723"/>
    </source>
</evidence>
<dbReference type="EMBL" id="SWKU01000005">
    <property type="protein sequence ID" value="KAF3006800.1"/>
    <property type="molecule type" value="Genomic_DNA"/>
</dbReference>
<dbReference type="Gene3D" id="3.40.50.1000">
    <property type="entry name" value="HAD superfamily/HAD-like"/>
    <property type="match status" value="1"/>
</dbReference>
<dbReference type="SUPFAM" id="SSF56784">
    <property type="entry name" value="HAD-like"/>
    <property type="match status" value="1"/>
</dbReference>
<keyword evidence="5" id="KW-1185">Reference proteome</keyword>
<proteinExistence type="predicted"/>
<dbReference type="GO" id="GO:0016791">
    <property type="term" value="F:phosphatase activity"/>
    <property type="evidence" value="ECO:0007669"/>
    <property type="project" value="TreeGrafter"/>
</dbReference>
<dbReference type="SFLD" id="SFLDG01129">
    <property type="entry name" value="C1.5:_HAD__Beta-PGM__Phosphata"/>
    <property type="match status" value="1"/>
</dbReference>
<comment type="caution">
    <text evidence="4">The sequence shown here is derived from an EMBL/GenBank/DDBJ whole genome shotgun (WGS) entry which is preliminary data.</text>
</comment>
<dbReference type="PANTHER" id="PTHR46470">
    <property type="entry name" value="N-ACYLNEURAMINATE-9-PHOSPHATASE"/>
    <property type="match status" value="1"/>
</dbReference>
<accession>A0A9P4TK89</accession>
<protein>
    <submittedName>
        <fullName evidence="4">Uncharacterized protein</fullName>
    </submittedName>
</protein>
<dbReference type="GO" id="GO:0046872">
    <property type="term" value="F:metal ion binding"/>
    <property type="evidence" value="ECO:0007669"/>
    <property type="project" value="UniProtKB-KW"/>
</dbReference>
<sequence>MNQPQEKGENYPDTLHKLRTAKYYAFDLDDTLHNFRSASSTASKSIFSALQPLSTSPIHELESSYQKILSQGTSSAFVDGKTSHQYRSDRFQKLVDAHGIQLQSGEMQKLVELYERVLMETLERKEGVLELFQTLKSRGHSIAVVTEGPQDAQERTVEALGITPYIDYLATTNKLGVAKVDGLFVKVLEHLDLKPADMVVIGDSWERDVVPASQAGLYCVHYSEKDGSGAIAQGWRVSGLEQLRLLVEAAHDEPVNLGQNSD</sequence>
<dbReference type="InterPro" id="IPR023198">
    <property type="entry name" value="PGP-like_dom2"/>
</dbReference>
<keyword evidence="2" id="KW-0378">Hydrolase</keyword>
<evidence type="ECO:0000313" key="5">
    <source>
        <dbReference type="Proteomes" id="UP000801428"/>
    </source>
</evidence>
<name>A0A9P4TK89_CURKU</name>
<dbReference type="SFLD" id="SFLDS00003">
    <property type="entry name" value="Haloacid_Dehalogenase"/>
    <property type="match status" value="1"/>
</dbReference>
<dbReference type="PANTHER" id="PTHR46470:SF2">
    <property type="entry name" value="GLYCERALDEHYDE 3-PHOSPHATE PHOSPHATASE"/>
    <property type="match status" value="1"/>
</dbReference>
<dbReference type="InterPro" id="IPR051400">
    <property type="entry name" value="HAD-like_hydrolase"/>
</dbReference>
<dbReference type="InterPro" id="IPR023214">
    <property type="entry name" value="HAD_sf"/>
</dbReference>
<keyword evidence="1" id="KW-0479">Metal-binding</keyword>
<dbReference type="AlphaFoldDB" id="A0A9P4TK89"/>
<gene>
    <name evidence="4" type="ORF">E8E13_010386</name>
</gene>
<dbReference type="OrthoDB" id="1694274at2759"/>